<dbReference type="PROSITE" id="PS50297">
    <property type="entry name" value="ANK_REP_REGION"/>
    <property type="match status" value="2"/>
</dbReference>
<dbReference type="Gene3D" id="1.25.40.20">
    <property type="entry name" value="Ankyrin repeat-containing domain"/>
    <property type="match status" value="2"/>
</dbReference>
<evidence type="ECO:0000313" key="5">
    <source>
        <dbReference type="EMBL" id="KNC87373.1"/>
    </source>
</evidence>
<dbReference type="SUPFAM" id="SSF48403">
    <property type="entry name" value="Ankyrin repeat"/>
    <property type="match status" value="1"/>
</dbReference>
<gene>
    <name evidence="5" type="ORF">SARC_00514</name>
</gene>
<dbReference type="SUPFAM" id="SSF47769">
    <property type="entry name" value="SAM/Pointed domain"/>
    <property type="match status" value="1"/>
</dbReference>
<evidence type="ECO:0000256" key="1">
    <source>
        <dbReference type="ARBA" id="ARBA00022737"/>
    </source>
</evidence>
<name>A0A0L0GGD2_9EUKA</name>
<sequence>MSRFYRSQVDRAIKDGADVNATTNFMRNRTKYDAQKSADLDYEIEEWTSLHFACDRGFSQVAYVLLRNKADITKRIQSVWATPTESLHTYEQMPIHLACKGGHYQVVQVLVNHSPTECGLNARDFLTYDEHLREQLLAANQIAGNGYALDLAKKHSIPHKRSTTSPSGKPSFTPPLPCGYTPLFYAVGSNNSDVVHFLLAKGSDSYAVGSTPRYTPTAGWAGKTSTAQTPVGLAMKNNDSAMAHVLVARSHISDTGLLHLAMRGMLAVIKFIADDAPEKTGLIRNTCRSAMDRKPQLAFFCQHLLKTDNADVHSMLYEACLTGNSNMIQYILKNATYEEVTTSHSFTYCGVRPPSARHDINLVHNVTPLHAAAVTNQAAGIALLQMEREGRVFFEVDTPSDFNCTALHVASILGHTEAAMALVQMGADVNTKSYIDFENEDQIESNRIMHSSSDAANYLERPGSQNPMTSWGGRLEGVSDVIQRTLAMGKKTASGERVFRSLPEEPLESPELSPKLSSISSSLNTVRADSSPRQEEPSRPHSNLSDSYKATRSIYRSAIELALDFGHEALAELLAKHSGNNPNATLSKTTSSPAMKLASAQFDALTPTSGKLQSGLTSELYSVLKRLELTHIAETFAEENVADIVTLDLLTRQDMRDLGLKLGDCRKLETFLGRGLGSQNSEESLNSMHSQDSEQVIRDAYPTVNGRMGEPFNSGQSYAAASPATTSTLEIELASVENPDNVEW</sequence>
<dbReference type="PANTHER" id="PTHR24198">
    <property type="entry name" value="ANKYRIN REPEAT AND PROTEIN KINASE DOMAIN-CONTAINING PROTEIN"/>
    <property type="match status" value="1"/>
</dbReference>
<proteinExistence type="predicted"/>
<dbReference type="EMBL" id="KQ241612">
    <property type="protein sequence ID" value="KNC87373.1"/>
    <property type="molecule type" value="Genomic_DNA"/>
</dbReference>
<dbReference type="AlphaFoldDB" id="A0A0L0GGD2"/>
<dbReference type="Gene3D" id="1.10.150.50">
    <property type="entry name" value="Transcription Factor, Ets-1"/>
    <property type="match status" value="1"/>
</dbReference>
<evidence type="ECO:0000256" key="2">
    <source>
        <dbReference type="ARBA" id="ARBA00023043"/>
    </source>
</evidence>
<protein>
    <recommendedName>
        <fullName evidence="7">SAM domain-containing protein</fullName>
    </recommendedName>
</protein>
<feature type="compositionally biased region" description="Basic and acidic residues" evidence="4">
    <location>
        <begin position="493"/>
        <end position="503"/>
    </location>
</feature>
<keyword evidence="1" id="KW-0677">Repeat</keyword>
<dbReference type="Pfam" id="PF13606">
    <property type="entry name" value="Ank_3"/>
    <property type="match status" value="1"/>
</dbReference>
<reference evidence="5 6" key="1">
    <citation type="submission" date="2011-02" db="EMBL/GenBank/DDBJ databases">
        <title>The Genome Sequence of Sphaeroforma arctica JP610.</title>
        <authorList>
            <consortium name="The Broad Institute Genome Sequencing Platform"/>
            <person name="Russ C."/>
            <person name="Cuomo C."/>
            <person name="Young S.K."/>
            <person name="Zeng Q."/>
            <person name="Gargeya S."/>
            <person name="Alvarado L."/>
            <person name="Berlin A."/>
            <person name="Chapman S.B."/>
            <person name="Chen Z."/>
            <person name="Freedman E."/>
            <person name="Gellesch M."/>
            <person name="Goldberg J."/>
            <person name="Griggs A."/>
            <person name="Gujja S."/>
            <person name="Heilman E."/>
            <person name="Heiman D."/>
            <person name="Howarth C."/>
            <person name="Mehta T."/>
            <person name="Neiman D."/>
            <person name="Pearson M."/>
            <person name="Roberts A."/>
            <person name="Saif S."/>
            <person name="Shea T."/>
            <person name="Shenoy N."/>
            <person name="Sisk P."/>
            <person name="Stolte C."/>
            <person name="Sykes S."/>
            <person name="White J."/>
            <person name="Yandava C."/>
            <person name="Burger G."/>
            <person name="Gray M.W."/>
            <person name="Holland P.W.H."/>
            <person name="King N."/>
            <person name="Lang F.B.F."/>
            <person name="Roger A.J."/>
            <person name="Ruiz-Trillo I."/>
            <person name="Haas B."/>
            <person name="Nusbaum C."/>
            <person name="Birren B."/>
        </authorList>
    </citation>
    <scope>NUCLEOTIDE SEQUENCE [LARGE SCALE GENOMIC DNA]</scope>
    <source>
        <strain evidence="5 6">JP610</strain>
    </source>
</reference>
<dbReference type="SMART" id="SM00248">
    <property type="entry name" value="ANK"/>
    <property type="match status" value="7"/>
</dbReference>
<evidence type="ECO:0000256" key="3">
    <source>
        <dbReference type="PROSITE-ProRule" id="PRU00023"/>
    </source>
</evidence>
<dbReference type="PROSITE" id="PS50088">
    <property type="entry name" value="ANK_REPEAT"/>
    <property type="match status" value="2"/>
</dbReference>
<feature type="compositionally biased region" description="Basic and acidic residues" evidence="4">
    <location>
        <begin position="530"/>
        <end position="539"/>
    </location>
</feature>
<dbReference type="PANTHER" id="PTHR24198:SF165">
    <property type="entry name" value="ANKYRIN REPEAT-CONTAINING PROTEIN-RELATED"/>
    <property type="match status" value="1"/>
</dbReference>
<dbReference type="InterPro" id="IPR036770">
    <property type="entry name" value="Ankyrin_rpt-contain_sf"/>
</dbReference>
<dbReference type="OrthoDB" id="539213at2759"/>
<feature type="repeat" description="ANK" evidence="3">
    <location>
        <begin position="402"/>
        <end position="434"/>
    </location>
</feature>
<accession>A0A0L0GGD2</accession>
<dbReference type="GeneID" id="25901018"/>
<feature type="region of interest" description="Disordered" evidence="4">
    <location>
        <begin position="493"/>
        <end position="546"/>
    </location>
</feature>
<dbReference type="Pfam" id="PF12796">
    <property type="entry name" value="Ank_2"/>
    <property type="match status" value="1"/>
</dbReference>
<dbReference type="InterPro" id="IPR002110">
    <property type="entry name" value="Ankyrin_rpt"/>
</dbReference>
<dbReference type="STRING" id="667725.A0A0L0GGD2"/>
<organism evidence="5 6">
    <name type="scientific">Sphaeroforma arctica JP610</name>
    <dbReference type="NCBI Taxonomy" id="667725"/>
    <lineage>
        <taxon>Eukaryota</taxon>
        <taxon>Ichthyosporea</taxon>
        <taxon>Ichthyophonida</taxon>
        <taxon>Sphaeroforma</taxon>
    </lineage>
</organism>
<dbReference type="Proteomes" id="UP000054560">
    <property type="component" value="Unassembled WGS sequence"/>
</dbReference>
<dbReference type="RefSeq" id="XP_014161275.1">
    <property type="nucleotide sequence ID" value="XM_014305800.1"/>
</dbReference>
<dbReference type="Pfam" id="PF00023">
    <property type="entry name" value="Ank"/>
    <property type="match status" value="1"/>
</dbReference>
<evidence type="ECO:0000256" key="4">
    <source>
        <dbReference type="SAM" id="MobiDB-lite"/>
    </source>
</evidence>
<dbReference type="InterPro" id="IPR013761">
    <property type="entry name" value="SAM/pointed_sf"/>
</dbReference>
<keyword evidence="2 3" id="KW-0040">ANK repeat</keyword>
<feature type="repeat" description="ANK" evidence="3">
    <location>
        <begin position="178"/>
        <end position="210"/>
    </location>
</feature>
<evidence type="ECO:0008006" key="7">
    <source>
        <dbReference type="Google" id="ProtNLM"/>
    </source>
</evidence>
<evidence type="ECO:0000313" key="6">
    <source>
        <dbReference type="Proteomes" id="UP000054560"/>
    </source>
</evidence>
<feature type="compositionally biased region" description="Low complexity" evidence="4">
    <location>
        <begin position="509"/>
        <end position="523"/>
    </location>
</feature>
<keyword evidence="6" id="KW-1185">Reference proteome</keyword>